<name>A0AAW5N0N4_9BACT</name>
<dbReference type="EMBL" id="JANRHJ010000007">
    <property type="protein sequence ID" value="MCR8873867.1"/>
    <property type="molecule type" value="Genomic_DNA"/>
</dbReference>
<proteinExistence type="predicted"/>
<organism evidence="3 4">
    <name type="scientific">Phocaeicola barnesiae</name>
    <dbReference type="NCBI Taxonomy" id="376804"/>
    <lineage>
        <taxon>Bacteria</taxon>
        <taxon>Pseudomonadati</taxon>
        <taxon>Bacteroidota</taxon>
        <taxon>Bacteroidia</taxon>
        <taxon>Bacteroidales</taxon>
        <taxon>Bacteroidaceae</taxon>
        <taxon>Phocaeicola</taxon>
    </lineage>
</organism>
<keyword evidence="2" id="KW-0812">Transmembrane</keyword>
<keyword evidence="2" id="KW-0472">Membrane</keyword>
<reference evidence="3 4" key="1">
    <citation type="submission" date="2022-08" db="EMBL/GenBank/DDBJ databases">
        <authorList>
            <person name="Zeman M."/>
            <person name="Kubasova T."/>
        </authorList>
    </citation>
    <scope>NUCLEOTIDE SEQUENCE [LARGE SCALE GENOMIC DNA]</scope>
    <source>
        <strain evidence="3 4">ET62</strain>
    </source>
</reference>
<gene>
    <name evidence="3" type="ORF">NW209_07555</name>
</gene>
<evidence type="ECO:0000313" key="4">
    <source>
        <dbReference type="Proteomes" id="UP001204579"/>
    </source>
</evidence>
<keyword evidence="4" id="KW-1185">Reference proteome</keyword>
<evidence type="ECO:0000256" key="1">
    <source>
        <dbReference type="SAM" id="Coils"/>
    </source>
</evidence>
<feature type="transmembrane region" description="Helical" evidence="2">
    <location>
        <begin position="142"/>
        <end position="165"/>
    </location>
</feature>
<dbReference type="AlphaFoldDB" id="A0AAW5N0N4"/>
<comment type="caution">
    <text evidence="3">The sequence shown here is derived from an EMBL/GenBank/DDBJ whole genome shotgun (WGS) entry which is preliminary data.</text>
</comment>
<evidence type="ECO:0000256" key="2">
    <source>
        <dbReference type="SAM" id="Phobius"/>
    </source>
</evidence>
<evidence type="ECO:0000313" key="3">
    <source>
        <dbReference type="EMBL" id="MCR8873867.1"/>
    </source>
</evidence>
<keyword evidence="2" id="KW-1133">Transmembrane helix</keyword>
<keyword evidence="1" id="KW-0175">Coiled coil</keyword>
<accession>A0AAW5N0N4</accession>
<sequence>MNKPKLDYNNVSEAILQKCNQLLLNVDVNTVSDAFDAVSEIVEIAIEKYSFDVSDYWKVENTDADIERKIRFTDINEGYEILVKKWVKQNPFKAELPDVPMDTSEPYEEYVKKLRMKAFAIGTAGTVAIGTAYAINSSHAKGWLIFGNPIVAIAAELIGIALIYTTVKYKENAKRQEIERQLRELEEKQKDYKAHLIETLTVAAEYWLKNAESYSDNIIKTF</sequence>
<dbReference type="Proteomes" id="UP001204579">
    <property type="component" value="Unassembled WGS sequence"/>
</dbReference>
<feature type="transmembrane region" description="Helical" evidence="2">
    <location>
        <begin position="118"/>
        <end position="136"/>
    </location>
</feature>
<dbReference type="RefSeq" id="WP_191710766.1">
    <property type="nucleotide sequence ID" value="NZ_JANRHJ010000007.1"/>
</dbReference>
<protein>
    <submittedName>
        <fullName evidence="3">DUF790 family protein</fullName>
    </submittedName>
</protein>
<feature type="coiled-coil region" evidence="1">
    <location>
        <begin position="168"/>
        <end position="198"/>
    </location>
</feature>